<dbReference type="AlphaFoldDB" id="A0A2P2PUN8"/>
<reference evidence="1" key="1">
    <citation type="submission" date="2018-02" db="EMBL/GenBank/DDBJ databases">
        <title>Rhizophora mucronata_Transcriptome.</title>
        <authorList>
            <person name="Meera S.P."/>
            <person name="Sreeshan A."/>
            <person name="Augustine A."/>
        </authorList>
    </citation>
    <scope>NUCLEOTIDE SEQUENCE</scope>
    <source>
        <tissue evidence="1">Leaf</tissue>
    </source>
</reference>
<organism evidence="1">
    <name type="scientific">Rhizophora mucronata</name>
    <name type="common">Asiatic mangrove</name>
    <dbReference type="NCBI Taxonomy" id="61149"/>
    <lineage>
        <taxon>Eukaryota</taxon>
        <taxon>Viridiplantae</taxon>
        <taxon>Streptophyta</taxon>
        <taxon>Embryophyta</taxon>
        <taxon>Tracheophyta</taxon>
        <taxon>Spermatophyta</taxon>
        <taxon>Magnoliopsida</taxon>
        <taxon>eudicotyledons</taxon>
        <taxon>Gunneridae</taxon>
        <taxon>Pentapetalae</taxon>
        <taxon>rosids</taxon>
        <taxon>fabids</taxon>
        <taxon>Malpighiales</taxon>
        <taxon>Rhizophoraceae</taxon>
        <taxon>Rhizophora</taxon>
    </lineage>
</organism>
<evidence type="ECO:0000313" key="1">
    <source>
        <dbReference type="EMBL" id="MBX58456.1"/>
    </source>
</evidence>
<protein>
    <submittedName>
        <fullName evidence="1">Uncharacterized protein</fullName>
    </submittedName>
</protein>
<sequence length="29" mass="3376">MPLQQNLKMMMNGIVMILEEMCMLCLFLG</sequence>
<dbReference type="EMBL" id="GGEC01077972">
    <property type="protein sequence ID" value="MBX58456.1"/>
    <property type="molecule type" value="Transcribed_RNA"/>
</dbReference>
<name>A0A2P2PUN8_RHIMU</name>
<accession>A0A2P2PUN8</accession>
<proteinExistence type="predicted"/>